<feature type="transmembrane region" description="Helical" evidence="1">
    <location>
        <begin position="499"/>
        <end position="519"/>
    </location>
</feature>
<dbReference type="PANTHER" id="PTHR21650">
    <property type="entry name" value="MEMBRALIN/KINETOCHORE PROTEIN NUF2"/>
    <property type="match status" value="1"/>
</dbReference>
<dbReference type="PANTHER" id="PTHR21650:SF4">
    <property type="entry name" value="MEMBRALIN"/>
    <property type="match status" value="1"/>
</dbReference>
<reference evidence="2" key="2">
    <citation type="submission" date="2022-06" db="UniProtKB">
        <authorList>
            <consortium name="EnsemblMetazoa"/>
        </authorList>
    </citation>
    <scope>IDENTIFICATION</scope>
    <source>
        <strain evidence="2">DF5081</strain>
    </source>
</reference>
<keyword evidence="1" id="KW-0472">Membrane</keyword>
<feature type="transmembrane region" description="Helical" evidence="1">
    <location>
        <begin position="419"/>
        <end position="441"/>
    </location>
</feature>
<keyword evidence="1" id="KW-1133">Transmembrane helix</keyword>
<accession>A0A8R1E2T1</accession>
<feature type="transmembrane region" description="Helical" evidence="1">
    <location>
        <begin position="98"/>
        <end position="119"/>
    </location>
</feature>
<dbReference type="GO" id="GO:1904294">
    <property type="term" value="P:positive regulation of ERAD pathway"/>
    <property type="evidence" value="ECO:0007669"/>
    <property type="project" value="TreeGrafter"/>
</dbReference>
<evidence type="ECO:0000256" key="1">
    <source>
        <dbReference type="SAM" id="Phobius"/>
    </source>
</evidence>
<dbReference type="Proteomes" id="UP000005237">
    <property type="component" value="Unassembled WGS sequence"/>
</dbReference>
<dbReference type="EnsemblMetazoa" id="CJA18485.1">
    <property type="protein sequence ID" value="CJA18485.1"/>
    <property type="gene ID" value="WBGene00137688"/>
</dbReference>
<protein>
    <recommendedName>
        <fullName evidence="4">Membralin</fullName>
    </recommendedName>
</protein>
<dbReference type="GO" id="GO:0005783">
    <property type="term" value="C:endoplasmic reticulum"/>
    <property type="evidence" value="ECO:0007669"/>
    <property type="project" value="TreeGrafter"/>
</dbReference>
<dbReference type="AlphaFoldDB" id="A0A8R1E2T1"/>
<organism evidence="2 3">
    <name type="scientific">Caenorhabditis japonica</name>
    <dbReference type="NCBI Taxonomy" id="281687"/>
    <lineage>
        <taxon>Eukaryota</taxon>
        <taxon>Metazoa</taxon>
        <taxon>Ecdysozoa</taxon>
        <taxon>Nematoda</taxon>
        <taxon>Chromadorea</taxon>
        <taxon>Rhabditida</taxon>
        <taxon>Rhabditina</taxon>
        <taxon>Rhabditomorpha</taxon>
        <taxon>Rhabditoidea</taxon>
        <taxon>Rhabditidae</taxon>
        <taxon>Peloderinae</taxon>
        <taxon>Caenorhabditis</taxon>
    </lineage>
</organism>
<feature type="transmembrane region" description="Helical" evidence="1">
    <location>
        <begin position="377"/>
        <end position="398"/>
    </location>
</feature>
<name>A0A8R1E2T1_CAEJA</name>
<sequence length="544" mass="63251">MSENDNEMDINIDLNMPLDEENQVNRVDVRDPAADILQQMHTPQVRNIANAPPLRANAPSPNQNGTNNHLNAARLFHAMLVRVALKYSSKVPLKWRKVIEGAVLFLALILFFSLTFIHFNFTKTPIKCMDIMKPDWIRQGIVRIEIVQNLDVLEEKEHFINQYISERSARVCHFNPADVFRFGPSVIPTAMRNEQRSDEVTKSKISEPRPQAFITYLLSVIRPHLLSDEEPSNYQIERTIDEQEEIEFTDPLEAEAHLAYTEAMQDHDYADYKYVYRVEYAVLFGLLRLPPDYRELHNIPTTWVRIDAKSQCFGDKLSRLMMTFFVGYDEAVTSALRHQYSNMSWNYPDSYSMGYMHNILSHEHYSVVTTILGKSSYFIAALLMVIFTFAISMLLRFSHHQIFVFIIDLLHMFELQQPLNPPVAPLVTVVLALVGMEAIMAEVFNDTSIAFYVILIVWVADQYDAICCHSAISKKFWLRYFYLYQFFFYAYQYRFGGQYGGLALATASVFILHSMIYFFHHYEMPLILYQDRVSQVLADLHAPQ</sequence>
<dbReference type="Pfam" id="PF09746">
    <property type="entry name" value="Membralin"/>
    <property type="match status" value="1"/>
</dbReference>
<dbReference type="InterPro" id="IPR019144">
    <property type="entry name" value="Membralin"/>
</dbReference>
<keyword evidence="3" id="KW-1185">Reference proteome</keyword>
<evidence type="ECO:0000313" key="2">
    <source>
        <dbReference type="EnsemblMetazoa" id="CJA18485.1"/>
    </source>
</evidence>
<dbReference type="GO" id="GO:0034976">
    <property type="term" value="P:response to endoplasmic reticulum stress"/>
    <property type="evidence" value="ECO:0007669"/>
    <property type="project" value="TreeGrafter"/>
</dbReference>
<reference evidence="3" key="1">
    <citation type="submission" date="2010-08" db="EMBL/GenBank/DDBJ databases">
        <authorList>
            <consortium name="Caenorhabditis japonica Sequencing Consortium"/>
            <person name="Wilson R.K."/>
        </authorList>
    </citation>
    <scope>NUCLEOTIDE SEQUENCE [LARGE SCALE GENOMIC DNA]</scope>
    <source>
        <strain evidence="3">DF5081</strain>
    </source>
</reference>
<feature type="transmembrane region" description="Helical" evidence="1">
    <location>
        <begin position="447"/>
        <end position="464"/>
    </location>
</feature>
<evidence type="ECO:0000313" key="3">
    <source>
        <dbReference type="Proteomes" id="UP000005237"/>
    </source>
</evidence>
<proteinExistence type="predicted"/>
<evidence type="ECO:0008006" key="4">
    <source>
        <dbReference type="Google" id="ProtNLM"/>
    </source>
</evidence>
<keyword evidence="1" id="KW-0812">Transmembrane</keyword>